<sequence length="490" mass="53994">MSNSMTQRAVQEAVEWGLSNGLAFKSSAAVATQVPFSFTPSVIEQARFERIRHSSPVLAKLIHAISEDTAFLIQAIEPVADGDPFFRALLAMEKQLADAPRLPVLMMRSDFMDDQVRGPQLIEFNGIAAGMGPFGQRIHQLHQYLSQQWSEAFGDWLSAHQGPLVANRAITGLADGIALASHQIKREHADEGPVRFLMVVQENEDNVYDQHLLEQALHRRGIQSVRRSFDDLSHALSTGAGQRLMLDGVGSIDFVYLRAGYQYQDYVSPSDSEQDCCEKLALTRMQIERHRVAVNATVSQQLATSKRVQTLLAAMPIDCFSRFGLDIDEAKLVKAVLGDIRPVTLANINWFQAQRSSDWVLKNQREGGGHCLFDEAILPRLQSLSVADYPSWALMRRIQPVPRPSAALVVRQARTQVVDDLISEIGIFTVHVNGVPATEDNGYAGYLIRSKSAKATEGGVHSGVGVLDSLAFALESVMTESTQTDVDTDA</sequence>
<evidence type="ECO:0000256" key="10">
    <source>
        <dbReference type="ARBA" id="ARBA00022842"/>
    </source>
</evidence>
<dbReference type="GO" id="GO:0005524">
    <property type="term" value="F:ATP binding"/>
    <property type="evidence" value="ECO:0007669"/>
    <property type="project" value="UniProtKB-KW"/>
</dbReference>
<gene>
    <name evidence="12" type="ORF">FCL42_16220</name>
</gene>
<keyword evidence="7" id="KW-0479">Metal-binding</keyword>
<evidence type="ECO:0000259" key="11">
    <source>
        <dbReference type="Pfam" id="PF03199"/>
    </source>
</evidence>
<comment type="caution">
    <text evidence="12">The sequence shown here is derived from an EMBL/GenBank/DDBJ whole genome shotgun (WGS) entry which is preliminary data.</text>
</comment>
<dbReference type="Pfam" id="PF03199">
    <property type="entry name" value="GSH_synthase"/>
    <property type="match status" value="1"/>
</dbReference>
<keyword evidence="9" id="KW-0067">ATP-binding</keyword>
<evidence type="ECO:0000313" key="13">
    <source>
        <dbReference type="Proteomes" id="UP000305675"/>
    </source>
</evidence>
<dbReference type="InterPro" id="IPR014042">
    <property type="entry name" value="Glutathione_synthase_a-hlx"/>
</dbReference>
<feature type="domain" description="Glutathione synthase substrate-binding" evidence="11">
    <location>
        <begin position="196"/>
        <end position="303"/>
    </location>
</feature>
<keyword evidence="5" id="KW-0436">Ligase</keyword>
<dbReference type="EC" id="6.3.2.3" evidence="4"/>
<dbReference type="InterPro" id="IPR037013">
    <property type="entry name" value="GSH-S_sub-bd_sf"/>
</dbReference>
<dbReference type="AlphaFoldDB" id="A0A4U1BKG2"/>
<dbReference type="InterPro" id="IPR005615">
    <property type="entry name" value="Glutathione_synthase"/>
</dbReference>
<name>A0A4U1BKG2_9GAMM</name>
<dbReference type="Pfam" id="PF03917">
    <property type="entry name" value="GSH_synth_ATP"/>
    <property type="match status" value="1"/>
</dbReference>
<keyword evidence="8" id="KW-0547">Nucleotide-binding</keyword>
<dbReference type="RefSeq" id="WP_136864477.1">
    <property type="nucleotide sequence ID" value="NZ_SWCJ01000015.1"/>
</dbReference>
<evidence type="ECO:0000256" key="2">
    <source>
        <dbReference type="ARBA" id="ARBA00004965"/>
    </source>
</evidence>
<dbReference type="Gene3D" id="1.10.1080.10">
    <property type="entry name" value="Glutathione Synthetase, Chain A, domain 3"/>
    <property type="match status" value="1"/>
</dbReference>
<dbReference type="GO" id="GO:0043295">
    <property type="term" value="F:glutathione binding"/>
    <property type="evidence" value="ECO:0007669"/>
    <property type="project" value="TreeGrafter"/>
</dbReference>
<dbReference type="OrthoDB" id="5590030at2"/>
<evidence type="ECO:0000313" key="12">
    <source>
        <dbReference type="EMBL" id="TKB51963.1"/>
    </source>
</evidence>
<dbReference type="GO" id="GO:0004363">
    <property type="term" value="F:glutathione synthase activity"/>
    <property type="evidence" value="ECO:0007669"/>
    <property type="project" value="UniProtKB-EC"/>
</dbReference>
<comment type="similarity">
    <text evidence="3">Belongs to the eukaryotic GSH synthase family.</text>
</comment>
<dbReference type="Gene3D" id="3.30.1490.80">
    <property type="match status" value="1"/>
</dbReference>
<comment type="pathway">
    <text evidence="2">Sulfur metabolism; glutathione biosynthesis; glutathione from L-cysteine and L-glutamate: step 2/2.</text>
</comment>
<evidence type="ECO:0000256" key="4">
    <source>
        <dbReference type="ARBA" id="ARBA00012214"/>
    </source>
</evidence>
<evidence type="ECO:0000256" key="5">
    <source>
        <dbReference type="ARBA" id="ARBA00022598"/>
    </source>
</evidence>
<dbReference type="InterPro" id="IPR014049">
    <property type="entry name" value="Glutathione_synthase_N_euk"/>
</dbReference>
<dbReference type="SUPFAM" id="SSF56059">
    <property type="entry name" value="Glutathione synthetase ATP-binding domain-like"/>
    <property type="match status" value="1"/>
</dbReference>
<keyword evidence="6" id="KW-0317">Glutathione biosynthesis</keyword>
<dbReference type="InterPro" id="IPR014709">
    <property type="entry name" value="Glutathione_synthase_C_euk"/>
</dbReference>
<dbReference type="EMBL" id="SWCJ01000015">
    <property type="protein sequence ID" value="TKB51963.1"/>
    <property type="molecule type" value="Genomic_DNA"/>
</dbReference>
<keyword evidence="13" id="KW-1185">Reference proteome</keyword>
<dbReference type="InterPro" id="IPR004887">
    <property type="entry name" value="GSH_synth_subst-bd"/>
</dbReference>
<dbReference type="InterPro" id="IPR016185">
    <property type="entry name" value="PreATP-grasp_dom_sf"/>
</dbReference>
<comment type="cofactor">
    <cofactor evidence="1">
        <name>Mg(2+)</name>
        <dbReference type="ChEBI" id="CHEBI:18420"/>
    </cofactor>
</comment>
<proteinExistence type="inferred from homology"/>
<dbReference type="UniPathway" id="UPA00142">
    <property type="reaction ID" value="UER00210"/>
</dbReference>
<evidence type="ECO:0000256" key="3">
    <source>
        <dbReference type="ARBA" id="ARBA00010385"/>
    </source>
</evidence>
<dbReference type="Proteomes" id="UP000305675">
    <property type="component" value="Unassembled WGS sequence"/>
</dbReference>
<dbReference type="GO" id="GO:0046872">
    <property type="term" value="F:metal ion binding"/>
    <property type="evidence" value="ECO:0007669"/>
    <property type="project" value="UniProtKB-KW"/>
</dbReference>
<accession>A0A4U1BKG2</accession>
<reference evidence="12 13" key="1">
    <citation type="submission" date="2019-04" db="EMBL/GenBank/DDBJ databases">
        <authorList>
            <person name="Hwang J.C."/>
        </authorList>
    </citation>
    <scope>NUCLEOTIDE SEQUENCE [LARGE SCALE GENOMIC DNA]</scope>
    <source>
        <strain evidence="12 13">IMCC35002</strain>
    </source>
</reference>
<evidence type="ECO:0000256" key="9">
    <source>
        <dbReference type="ARBA" id="ARBA00022840"/>
    </source>
</evidence>
<protein>
    <recommendedName>
        <fullName evidence="4">glutathione synthase</fullName>
        <ecNumber evidence="4">6.3.2.3</ecNumber>
    </recommendedName>
</protein>
<dbReference type="Gene3D" id="3.30.1490.50">
    <property type="match status" value="1"/>
</dbReference>
<keyword evidence="10" id="KW-0460">Magnesium</keyword>
<evidence type="ECO:0000256" key="6">
    <source>
        <dbReference type="ARBA" id="ARBA00022684"/>
    </source>
</evidence>
<evidence type="ECO:0000256" key="7">
    <source>
        <dbReference type="ARBA" id="ARBA00022723"/>
    </source>
</evidence>
<dbReference type="SUPFAM" id="SSF52440">
    <property type="entry name" value="PreATP-grasp domain"/>
    <property type="match status" value="1"/>
</dbReference>
<dbReference type="GO" id="GO:0005829">
    <property type="term" value="C:cytosol"/>
    <property type="evidence" value="ECO:0007669"/>
    <property type="project" value="TreeGrafter"/>
</dbReference>
<dbReference type="Gene3D" id="3.40.50.1760">
    <property type="entry name" value="Glutathione synthase, substrate-binding domain superfamily, eukaryotic"/>
    <property type="match status" value="1"/>
</dbReference>
<dbReference type="PANTHER" id="PTHR11130">
    <property type="entry name" value="GLUTATHIONE SYNTHETASE"/>
    <property type="match status" value="1"/>
</dbReference>
<evidence type="ECO:0000256" key="8">
    <source>
        <dbReference type="ARBA" id="ARBA00022741"/>
    </source>
</evidence>
<evidence type="ECO:0000256" key="1">
    <source>
        <dbReference type="ARBA" id="ARBA00001946"/>
    </source>
</evidence>
<dbReference type="Gene3D" id="3.30.470.20">
    <property type="entry name" value="ATP-grasp fold, B domain"/>
    <property type="match status" value="1"/>
</dbReference>
<organism evidence="12 13">
    <name type="scientific">Ferrimonas aestuarii</name>
    <dbReference type="NCBI Taxonomy" id="2569539"/>
    <lineage>
        <taxon>Bacteria</taxon>
        <taxon>Pseudomonadati</taxon>
        <taxon>Pseudomonadota</taxon>
        <taxon>Gammaproteobacteria</taxon>
        <taxon>Alteromonadales</taxon>
        <taxon>Ferrimonadaceae</taxon>
        <taxon>Ferrimonas</taxon>
    </lineage>
</organism>
<dbReference type="PIRSF" id="PIRSF001558">
    <property type="entry name" value="GSHase"/>
    <property type="match status" value="1"/>
</dbReference>
<dbReference type="PANTHER" id="PTHR11130:SF0">
    <property type="entry name" value="GLUTATHIONE SYNTHETASE"/>
    <property type="match status" value="1"/>
</dbReference>